<keyword evidence="16" id="KW-1185">Reference proteome</keyword>
<dbReference type="GO" id="GO:0009279">
    <property type="term" value="C:cell outer membrane"/>
    <property type="evidence" value="ECO:0007669"/>
    <property type="project" value="UniProtKB-SubCell"/>
</dbReference>
<dbReference type="PANTHER" id="PTHR32552:SF81">
    <property type="entry name" value="TONB-DEPENDENT OUTER MEMBRANE RECEPTOR"/>
    <property type="match status" value="1"/>
</dbReference>
<name>A0A975KBH8_9SPHN</name>
<dbReference type="EMBL" id="CP073910">
    <property type="protein sequence ID" value="QUT07864.1"/>
    <property type="molecule type" value="Genomic_DNA"/>
</dbReference>
<dbReference type="Pfam" id="PF00593">
    <property type="entry name" value="TonB_dep_Rec_b-barrel"/>
    <property type="match status" value="1"/>
</dbReference>
<dbReference type="CDD" id="cd01347">
    <property type="entry name" value="ligand_gated_channel"/>
    <property type="match status" value="1"/>
</dbReference>
<proteinExistence type="inferred from homology"/>
<evidence type="ECO:0000256" key="11">
    <source>
        <dbReference type="PROSITE-ProRule" id="PRU01360"/>
    </source>
</evidence>
<keyword evidence="7" id="KW-0406">Ion transport</keyword>
<keyword evidence="3 11" id="KW-1134">Transmembrane beta strand</keyword>
<dbReference type="RefSeq" id="WP_212610821.1">
    <property type="nucleotide sequence ID" value="NZ_CP073910.1"/>
</dbReference>
<dbReference type="Proteomes" id="UP000681425">
    <property type="component" value="Chromosome"/>
</dbReference>
<keyword evidence="15" id="KW-0675">Receptor</keyword>
<dbReference type="InterPro" id="IPR036942">
    <property type="entry name" value="Beta-barrel_TonB_sf"/>
</dbReference>
<feature type="domain" description="TonB-dependent receptor-like beta-barrel" evidence="13">
    <location>
        <begin position="262"/>
        <end position="699"/>
    </location>
</feature>
<dbReference type="InterPro" id="IPR000531">
    <property type="entry name" value="Beta-barrel_TonB"/>
</dbReference>
<dbReference type="GO" id="GO:0006826">
    <property type="term" value="P:iron ion transport"/>
    <property type="evidence" value="ECO:0007669"/>
    <property type="project" value="UniProtKB-KW"/>
</dbReference>
<reference evidence="15" key="1">
    <citation type="submission" date="2021-04" db="EMBL/GenBank/DDBJ databases">
        <title>Isolation of p-tert-butylphenol degrading bacteria Sphingobium phenoxybenzoativorans Tas13 from active sludge.</title>
        <authorList>
            <person name="Li Y."/>
        </authorList>
    </citation>
    <scope>NUCLEOTIDE SEQUENCE</scope>
    <source>
        <strain evidence="15">Tas13</strain>
    </source>
</reference>
<evidence type="ECO:0000256" key="2">
    <source>
        <dbReference type="ARBA" id="ARBA00022448"/>
    </source>
</evidence>
<keyword evidence="5 11" id="KW-0812">Transmembrane</keyword>
<organism evidence="15 16">
    <name type="scientific">Sphingobium phenoxybenzoativorans</name>
    <dbReference type="NCBI Taxonomy" id="1592790"/>
    <lineage>
        <taxon>Bacteria</taxon>
        <taxon>Pseudomonadati</taxon>
        <taxon>Pseudomonadota</taxon>
        <taxon>Alphaproteobacteria</taxon>
        <taxon>Sphingomonadales</taxon>
        <taxon>Sphingomonadaceae</taxon>
        <taxon>Sphingobium</taxon>
    </lineage>
</organism>
<dbReference type="PANTHER" id="PTHR32552">
    <property type="entry name" value="FERRICHROME IRON RECEPTOR-RELATED"/>
    <property type="match status" value="1"/>
</dbReference>
<dbReference type="InterPro" id="IPR012910">
    <property type="entry name" value="Plug_dom"/>
</dbReference>
<dbReference type="KEGG" id="spph:KFK14_11025"/>
<gene>
    <name evidence="15" type="ORF">KFK14_11025</name>
</gene>
<dbReference type="InterPro" id="IPR039426">
    <property type="entry name" value="TonB-dep_rcpt-like"/>
</dbReference>
<dbReference type="PROSITE" id="PS52016">
    <property type="entry name" value="TONB_DEPENDENT_REC_3"/>
    <property type="match status" value="1"/>
</dbReference>
<dbReference type="Pfam" id="PF07715">
    <property type="entry name" value="Plug"/>
    <property type="match status" value="1"/>
</dbReference>
<evidence type="ECO:0000256" key="10">
    <source>
        <dbReference type="ARBA" id="ARBA00023237"/>
    </source>
</evidence>
<evidence type="ECO:0000256" key="4">
    <source>
        <dbReference type="ARBA" id="ARBA00022496"/>
    </source>
</evidence>
<evidence type="ECO:0000256" key="12">
    <source>
        <dbReference type="RuleBase" id="RU003357"/>
    </source>
</evidence>
<evidence type="ECO:0000256" key="1">
    <source>
        <dbReference type="ARBA" id="ARBA00004571"/>
    </source>
</evidence>
<comment type="similarity">
    <text evidence="11 12">Belongs to the TonB-dependent receptor family.</text>
</comment>
<evidence type="ECO:0000256" key="3">
    <source>
        <dbReference type="ARBA" id="ARBA00022452"/>
    </source>
</evidence>
<evidence type="ECO:0000256" key="5">
    <source>
        <dbReference type="ARBA" id="ARBA00022692"/>
    </source>
</evidence>
<keyword evidence="2 11" id="KW-0813">Transport</keyword>
<protein>
    <submittedName>
        <fullName evidence="15">TonB-dependent receptor</fullName>
    </submittedName>
</protein>
<feature type="domain" description="TonB-dependent receptor plug" evidence="14">
    <location>
        <begin position="46"/>
        <end position="152"/>
    </location>
</feature>
<evidence type="ECO:0000256" key="6">
    <source>
        <dbReference type="ARBA" id="ARBA00023004"/>
    </source>
</evidence>
<dbReference type="AlphaFoldDB" id="A0A975KBH8"/>
<evidence type="ECO:0000259" key="14">
    <source>
        <dbReference type="Pfam" id="PF07715"/>
    </source>
</evidence>
<dbReference type="Gene3D" id="2.40.170.20">
    <property type="entry name" value="TonB-dependent receptor, beta-barrel domain"/>
    <property type="match status" value="1"/>
</dbReference>
<sequence>MALATAFGGAAQAQTSETPAAAADDASGGGQIQDIIVTAERREASVQRTPIAISAVGGEALRSKQIVDIESLSTQVPNVTFGRNNGTTKVFIRGIGLDAISQGQDSRVAIYTDGIISARSQAALLGFYDVERIEVLAGPQGTLYGRNATAGAINIITTDPGDRLDGYGTLTVGNYGLIRTEGAVGGPLSDTVSARLAFQTSDRNGYGENISTGQDVDDERTRGVRAKVKIEPSSSLKIILEADYYKLDDHSGSFHYLAQQPGFTPPSIIRGFVKPDNVRDVAGTDPRQKMESYGGSATVSLDLGGTQLTSLTGYRRFKQFLAAPLDGTTGGYVSTNQREWAKQFTQELRLARSIGPVDILLGAYYFHEKNFGGSDVQLSPALFGGPVTPMLQGALNAGTQVTNAYAAFSQVTVNITDRLGIDLGLRYSKEKRSLAEYSQFDIANVFNPAMLFIPNPALATFQSQKASWNSTDPKATIHYQFADTVFGYATYSQGFKSGGFNFGYLQTAFAPEKIKDYEVGLKADLFDRKLRANIAGFWYDYTNLQVTVVEGIRTVTRNAAGARIYGLEGQFTALPVDDLQLKLNLSWLHSEYTKYISPDPSLPGQGPITLPDGTQAFDLRGNQLAYSPKYKIDGEIGYTIHTGAGDFTPRANVIWVDRIYFSQFNHPFVSQPSRTEVNLFLDYNSGDSGWSGGLFVRNLTNKTYGVAATAASDFIGGQVVGQLGAPRTYGLSVTKRF</sequence>
<accession>A0A975KBH8</accession>
<evidence type="ECO:0000313" key="16">
    <source>
        <dbReference type="Proteomes" id="UP000681425"/>
    </source>
</evidence>
<evidence type="ECO:0000313" key="15">
    <source>
        <dbReference type="EMBL" id="QUT07864.1"/>
    </source>
</evidence>
<comment type="subcellular location">
    <subcellularLocation>
        <location evidence="1 11">Cell outer membrane</location>
        <topology evidence="1 11">Multi-pass membrane protein</topology>
    </subcellularLocation>
</comment>
<evidence type="ECO:0000256" key="9">
    <source>
        <dbReference type="ARBA" id="ARBA00023136"/>
    </source>
</evidence>
<evidence type="ECO:0000256" key="8">
    <source>
        <dbReference type="ARBA" id="ARBA00023077"/>
    </source>
</evidence>
<keyword evidence="9 11" id="KW-0472">Membrane</keyword>
<dbReference type="SUPFAM" id="SSF56935">
    <property type="entry name" value="Porins"/>
    <property type="match status" value="1"/>
</dbReference>
<keyword evidence="8 12" id="KW-0798">TonB box</keyword>
<keyword evidence="6" id="KW-0408">Iron</keyword>
<evidence type="ECO:0000256" key="7">
    <source>
        <dbReference type="ARBA" id="ARBA00023065"/>
    </source>
</evidence>
<keyword evidence="4" id="KW-0410">Iron transport</keyword>
<evidence type="ECO:0000259" key="13">
    <source>
        <dbReference type="Pfam" id="PF00593"/>
    </source>
</evidence>
<keyword evidence="10 11" id="KW-0998">Cell outer membrane</keyword>